<evidence type="ECO:0008006" key="3">
    <source>
        <dbReference type="Google" id="ProtNLM"/>
    </source>
</evidence>
<gene>
    <name evidence="1" type="ORF">BpHYR1_030749</name>
</gene>
<name>A0A3M7T809_BRAPC</name>
<accession>A0A3M7T809</accession>
<reference evidence="1 2" key="1">
    <citation type="journal article" date="2018" name="Sci. Rep.">
        <title>Genomic signatures of local adaptation to the degree of environmental predictability in rotifers.</title>
        <authorList>
            <person name="Franch-Gras L."/>
            <person name="Hahn C."/>
            <person name="Garcia-Roger E.M."/>
            <person name="Carmona M.J."/>
            <person name="Serra M."/>
            <person name="Gomez A."/>
        </authorList>
    </citation>
    <scope>NUCLEOTIDE SEQUENCE [LARGE SCALE GENOMIC DNA]</scope>
    <source>
        <strain evidence="1">HYR1</strain>
    </source>
</reference>
<organism evidence="1 2">
    <name type="scientific">Brachionus plicatilis</name>
    <name type="common">Marine rotifer</name>
    <name type="synonym">Brachionus muelleri</name>
    <dbReference type="NCBI Taxonomy" id="10195"/>
    <lineage>
        <taxon>Eukaryota</taxon>
        <taxon>Metazoa</taxon>
        <taxon>Spiralia</taxon>
        <taxon>Gnathifera</taxon>
        <taxon>Rotifera</taxon>
        <taxon>Eurotatoria</taxon>
        <taxon>Monogononta</taxon>
        <taxon>Pseudotrocha</taxon>
        <taxon>Ploima</taxon>
        <taxon>Brachionidae</taxon>
        <taxon>Brachionus</taxon>
    </lineage>
</organism>
<protein>
    <recommendedName>
        <fullName evidence="3">RNA-directed DNA polymerase from mobile element jockey-like</fullName>
    </recommendedName>
</protein>
<sequence>MNKYLELEQWLFKWKMKISVEKSSSMIFTKNNNESSVFNLRIYGNRIESLKEIKFLDYYFPCFNSLSETNIKRLEVIQNSAVRSILKLRYDTPSNILHNEAYNKLKLLTVSNQLFELSERYVRTGLSHSVPLTVRLVEEYNRGFESRYIEYPTPLALARYRYTNK</sequence>
<evidence type="ECO:0000313" key="1">
    <source>
        <dbReference type="EMBL" id="RNA44193.1"/>
    </source>
</evidence>
<dbReference type="AlphaFoldDB" id="A0A3M7T809"/>
<dbReference type="EMBL" id="REGN01000138">
    <property type="protein sequence ID" value="RNA44193.1"/>
    <property type="molecule type" value="Genomic_DNA"/>
</dbReference>
<keyword evidence="2" id="KW-1185">Reference proteome</keyword>
<proteinExistence type="predicted"/>
<comment type="caution">
    <text evidence="1">The sequence shown here is derived from an EMBL/GenBank/DDBJ whole genome shotgun (WGS) entry which is preliminary data.</text>
</comment>
<evidence type="ECO:0000313" key="2">
    <source>
        <dbReference type="Proteomes" id="UP000276133"/>
    </source>
</evidence>
<dbReference type="Proteomes" id="UP000276133">
    <property type="component" value="Unassembled WGS sequence"/>
</dbReference>